<keyword evidence="6 13" id="KW-0349">Heme</keyword>
<feature type="transmembrane region" description="Helical" evidence="13">
    <location>
        <begin position="59"/>
        <end position="78"/>
    </location>
</feature>
<dbReference type="GO" id="GO:0070069">
    <property type="term" value="C:cytochrome complex"/>
    <property type="evidence" value="ECO:0007669"/>
    <property type="project" value="UniProtKB-UniRule"/>
</dbReference>
<evidence type="ECO:0000256" key="6">
    <source>
        <dbReference type="ARBA" id="ARBA00022617"/>
    </source>
</evidence>
<dbReference type="PANTHER" id="PTHR30365">
    <property type="entry name" value="CYTOCHROME D UBIQUINOL OXIDASE"/>
    <property type="match status" value="1"/>
</dbReference>
<dbReference type="AlphaFoldDB" id="A0AAE3SDN2"/>
<evidence type="ECO:0000256" key="7">
    <source>
        <dbReference type="ARBA" id="ARBA00022692"/>
    </source>
</evidence>
<feature type="transmembrane region" description="Helical" evidence="13">
    <location>
        <begin position="22"/>
        <end position="47"/>
    </location>
</feature>
<comment type="similarity">
    <text evidence="2 13">Belongs to the cytochrome ubiquinol oxidase subunit 1 family.</text>
</comment>
<reference evidence="14" key="1">
    <citation type="submission" date="2022-10" db="EMBL/GenBank/DDBJ databases">
        <authorList>
            <person name="Yu W.X."/>
        </authorList>
    </citation>
    <scope>NUCLEOTIDE SEQUENCE</scope>
    <source>
        <strain evidence="14">AAT</strain>
    </source>
</reference>
<evidence type="ECO:0000256" key="13">
    <source>
        <dbReference type="PIRNR" id="PIRNR006446"/>
    </source>
</evidence>
<dbReference type="Pfam" id="PF01654">
    <property type="entry name" value="Cyt_bd_oxida_I"/>
    <property type="match status" value="1"/>
</dbReference>
<evidence type="ECO:0000256" key="12">
    <source>
        <dbReference type="ARBA" id="ARBA00023136"/>
    </source>
</evidence>
<evidence type="ECO:0000256" key="9">
    <source>
        <dbReference type="ARBA" id="ARBA00022982"/>
    </source>
</evidence>
<feature type="transmembrane region" description="Helical" evidence="13">
    <location>
        <begin position="445"/>
        <end position="468"/>
    </location>
</feature>
<feature type="transmembrane region" description="Helical" evidence="13">
    <location>
        <begin position="497"/>
        <end position="517"/>
    </location>
</feature>
<dbReference type="EMBL" id="JAPDPJ010000001">
    <property type="protein sequence ID" value="MCW3785027.1"/>
    <property type="molecule type" value="Genomic_DNA"/>
</dbReference>
<dbReference type="GO" id="GO:0009055">
    <property type="term" value="F:electron transfer activity"/>
    <property type="evidence" value="ECO:0007669"/>
    <property type="project" value="UniProtKB-UniRule"/>
</dbReference>
<keyword evidence="11 13" id="KW-0408">Iron</keyword>
<dbReference type="GO" id="GO:0020037">
    <property type="term" value="F:heme binding"/>
    <property type="evidence" value="ECO:0007669"/>
    <property type="project" value="TreeGrafter"/>
</dbReference>
<feature type="transmembrane region" description="Helical" evidence="13">
    <location>
        <begin position="189"/>
        <end position="213"/>
    </location>
</feature>
<evidence type="ECO:0000256" key="1">
    <source>
        <dbReference type="ARBA" id="ARBA00004429"/>
    </source>
</evidence>
<dbReference type="GO" id="GO:0005886">
    <property type="term" value="C:plasma membrane"/>
    <property type="evidence" value="ECO:0007669"/>
    <property type="project" value="UniProtKB-SubCell"/>
</dbReference>
<keyword evidence="5" id="KW-0997">Cell inner membrane</keyword>
<keyword evidence="9 13" id="KW-0249">Electron transport</keyword>
<keyword evidence="12 13" id="KW-0472">Membrane</keyword>
<dbReference type="GO" id="GO:0046872">
    <property type="term" value="F:metal ion binding"/>
    <property type="evidence" value="ECO:0007669"/>
    <property type="project" value="UniProtKB-UniRule"/>
</dbReference>
<evidence type="ECO:0000313" key="15">
    <source>
        <dbReference type="Proteomes" id="UP001209229"/>
    </source>
</evidence>
<keyword evidence="10 13" id="KW-1133">Transmembrane helix</keyword>
<keyword evidence="15" id="KW-1185">Reference proteome</keyword>
<feature type="transmembrane region" description="Helical" evidence="13">
    <location>
        <begin position="412"/>
        <end position="436"/>
    </location>
</feature>
<keyword evidence="4 13" id="KW-1003">Cell membrane</keyword>
<evidence type="ECO:0000256" key="11">
    <source>
        <dbReference type="ARBA" id="ARBA00023004"/>
    </source>
</evidence>
<gene>
    <name evidence="14" type="ORF">OM075_01045</name>
</gene>
<proteinExistence type="inferred from homology"/>
<dbReference type="GO" id="GO:0016682">
    <property type="term" value="F:oxidoreductase activity, acting on diphenols and related substances as donors, oxygen as acceptor"/>
    <property type="evidence" value="ECO:0007669"/>
    <property type="project" value="TreeGrafter"/>
</dbReference>
<evidence type="ECO:0000256" key="8">
    <source>
        <dbReference type="ARBA" id="ARBA00022723"/>
    </source>
</evidence>
<comment type="subcellular location">
    <subcellularLocation>
        <location evidence="1">Cell inner membrane</location>
        <topology evidence="1">Multi-pass membrane protein</topology>
    </subcellularLocation>
</comment>
<keyword evidence="3 13" id="KW-0813">Transport</keyword>
<dbReference type="InterPro" id="IPR002585">
    <property type="entry name" value="Cyt-d_ubiquinol_oxidase_su_1"/>
</dbReference>
<name>A0AAE3SDN2_9BACT</name>
<sequence length="532" mass="59723">MFESIDLALVNWSRAQFALTAMYHWIFVPLTLGLGFIIAFMETIYVRTGNPEWKRITKFWMKLFGINFAIGVATGIILEFEFGTNWSNYSWFVGDIFGAPLAIEGIMAFFMESTFIAVMFFGWGKVSKRFHLTATWLTAIGANLSAVWILVANAWMQDPVGMRFNPDTARNEMVNFWDVFLSPSAVSKFLHTSTSGFVLAAVFVVGVSAWYLLKKREIAFAKKSMIVASAFGILSSIMLIGSGDSSAKTVATAQPMKLAAMEGLYEGTTNAPLIGMALITDAQDKPLTRESQAEFAMKIEIPSALSFLAYGDFDAFVPGVKDLVLGNEEHGIMSYKEKIKRGYEAQQTLMAYKKAQKEKSPEFAALKAKFNDDTWMDNYFKYFGYGAYYDDDPETLEANAFKMVPPISLTFYSFHIMVALGMWFLLLFMIILFLIYKDKLADNKVILWASVWTIPLVYIASQAGWIVAEVGRQPWVIQDLMTTSRAVSQIDTGSVMITFWLFAITFTSLLIAEVKILTKQIKIGPKKEGGKQ</sequence>
<keyword evidence="8 13" id="KW-0479">Metal-binding</keyword>
<feature type="transmembrane region" description="Helical" evidence="13">
    <location>
        <begin position="225"/>
        <end position="243"/>
    </location>
</feature>
<evidence type="ECO:0000256" key="2">
    <source>
        <dbReference type="ARBA" id="ARBA00009819"/>
    </source>
</evidence>
<dbReference type="GO" id="GO:0019646">
    <property type="term" value="P:aerobic electron transport chain"/>
    <property type="evidence" value="ECO:0007669"/>
    <property type="project" value="InterPro"/>
</dbReference>
<evidence type="ECO:0000256" key="4">
    <source>
        <dbReference type="ARBA" id="ARBA00022475"/>
    </source>
</evidence>
<organism evidence="14 15">
    <name type="scientific">Plebeiibacterium sediminum</name>
    <dbReference type="NCBI Taxonomy" id="2992112"/>
    <lineage>
        <taxon>Bacteria</taxon>
        <taxon>Pseudomonadati</taxon>
        <taxon>Bacteroidota</taxon>
        <taxon>Bacteroidia</taxon>
        <taxon>Marinilabiliales</taxon>
        <taxon>Marinilabiliaceae</taxon>
        <taxon>Plebeiibacterium</taxon>
    </lineage>
</organism>
<keyword evidence="7 13" id="KW-0812">Transmembrane</keyword>
<evidence type="ECO:0000256" key="10">
    <source>
        <dbReference type="ARBA" id="ARBA00022989"/>
    </source>
</evidence>
<feature type="transmembrane region" description="Helical" evidence="13">
    <location>
        <begin position="98"/>
        <end position="122"/>
    </location>
</feature>
<evidence type="ECO:0000256" key="3">
    <source>
        <dbReference type="ARBA" id="ARBA00022448"/>
    </source>
</evidence>
<evidence type="ECO:0000256" key="5">
    <source>
        <dbReference type="ARBA" id="ARBA00022519"/>
    </source>
</evidence>
<dbReference type="PIRSF" id="PIRSF006446">
    <property type="entry name" value="Cyt_quinol_oxidase_1"/>
    <property type="match status" value="1"/>
</dbReference>
<dbReference type="PANTHER" id="PTHR30365:SF0">
    <property type="entry name" value="CYTOCHROME BD-I UBIQUINOL OXIDASE SUBUNIT 1"/>
    <property type="match status" value="1"/>
</dbReference>
<evidence type="ECO:0000313" key="14">
    <source>
        <dbReference type="EMBL" id="MCW3785027.1"/>
    </source>
</evidence>
<accession>A0AAE3SDN2</accession>
<dbReference type="RefSeq" id="WP_301188598.1">
    <property type="nucleotide sequence ID" value="NZ_JAPDPJ010000001.1"/>
</dbReference>
<comment type="caution">
    <text evidence="14">The sequence shown here is derived from an EMBL/GenBank/DDBJ whole genome shotgun (WGS) entry which is preliminary data.</text>
</comment>
<protein>
    <submittedName>
        <fullName evidence="14">Cytochrome ubiquinol oxidase subunit I</fullName>
    </submittedName>
</protein>
<feature type="transmembrane region" description="Helical" evidence="13">
    <location>
        <begin position="134"/>
        <end position="156"/>
    </location>
</feature>
<dbReference type="Proteomes" id="UP001209229">
    <property type="component" value="Unassembled WGS sequence"/>
</dbReference>